<proteinExistence type="predicted"/>
<organism evidence="1 2">
    <name type="scientific">Leifsonia aquatica</name>
    <name type="common">Corynebacterium aquaticum</name>
    <dbReference type="NCBI Taxonomy" id="144185"/>
    <lineage>
        <taxon>Bacteria</taxon>
        <taxon>Bacillati</taxon>
        <taxon>Actinomycetota</taxon>
        <taxon>Actinomycetes</taxon>
        <taxon>Micrococcales</taxon>
        <taxon>Microbacteriaceae</taxon>
        <taxon>Leifsonia</taxon>
    </lineage>
</organism>
<keyword evidence="2" id="KW-1185">Reference proteome</keyword>
<dbReference type="AlphaFoldDB" id="A0A7W4YIL1"/>
<name>A0A7W4YIL1_LEIAQ</name>
<evidence type="ECO:0000313" key="2">
    <source>
        <dbReference type="Proteomes" id="UP000538196"/>
    </source>
</evidence>
<accession>A0A7W4YIL1</accession>
<dbReference type="GO" id="GO:0004519">
    <property type="term" value="F:endonuclease activity"/>
    <property type="evidence" value="ECO:0007669"/>
    <property type="project" value="UniProtKB-KW"/>
</dbReference>
<gene>
    <name evidence="1" type="ORF">FHX33_001878</name>
</gene>
<comment type="caution">
    <text evidence="1">The sequence shown here is derived from an EMBL/GenBank/DDBJ whole genome shotgun (WGS) entry which is preliminary data.</text>
</comment>
<keyword evidence="1" id="KW-0378">Hydrolase</keyword>
<dbReference type="SUPFAM" id="SSF52980">
    <property type="entry name" value="Restriction endonuclease-like"/>
    <property type="match status" value="1"/>
</dbReference>
<keyword evidence="1" id="KW-0255">Endonuclease</keyword>
<dbReference type="Gene3D" id="3.40.960.10">
    <property type="entry name" value="VSR Endonuclease"/>
    <property type="match status" value="1"/>
</dbReference>
<protein>
    <submittedName>
        <fullName evidence="1">Very-short-patch-repair endonuclease</fullName>
    </submittedName>
</protein>
<dbReference type="EMBL" id="JACHVP010000001">
    <property type="protein sequence ID" value="MBB2967146.1"/>
    <property type="molecule type" value="Genomic_DNA"/>
</dbReference>
<dbReference type="InterPro" id="IPR011335">
    <property type="entry name" value="Restrct_endonuc-II-like"/>
</dbReference>
<dbReference type="Proteomes" id="UP000538196">
    <property type="component" value="Unassembled WGS sequence"/>
</dbReference>
<reference evidence="1 2" key="1">
    <citation type="submission" date="2020-08" db="EMBL/GenBank/DDBJ databases">
        <title>Sequencing the genomes of 1000 actinobacteria strains.</title>
        <authorList>
            <person name="Klenk H.-P."/>
        </authorList>
    </citation>
    <scope>NUCLEOTIDE SEQUENCE [LARGE SCALE GENOMIC DNA]</scope>
    <source>
        <strain evidence="1 2">DSM 20146</strain>
    </source>
</reference>
<sequence>MVRITPLPHALRGPFHVQDALQSGVSAGRLRASDLHAPLRGVRIAAAAPTLQERCSALLCHRDDRLLFSHVTAARLYGAPLPRHLDVDDPIHVTVPAGERAPQIAGIHSHTIASWSPALVGAFPVTSPAQTWLDLVPLLDRSSSIAVADYLVSGSAPWTTRDHLESIVAAWPGRRGVKQARAQLPAVRTGVDSPGETRLRLLLTDAGLPEPAVNFTLLDRVGAAIARADLAYPIEQIAIEYEGDIHRVDRQVWMKDLRRRERVEDLGWRMVRVTASDLHEPAALLTRLRKLLARRE</sequence>
<keyword evidence="1" id="KW-0540">Nuclease</keyword>
<evidence type="ECO:0000313" key="1">
    <source>
        <dbReference type="EMBL" id="MBB2967146.1"/>
    </source>
</evidence>
<dbReference type="RefSeq" id="WP_021758253.1">
    <property type="nucleotide sequence ID" value="NZ_JACHVP010000001.1"/>
</dbReference>